<dbReference type="Pfam" id="PF00646">
    <property type="entry name" value="F-box"/>
    <property type="match status" value="1"/>
</dbReference>
<feature type="region of interest" description="Disordered" evidence="2">
    <location>
        <begin position="1"/>
        <end position="71"/>
    </location>
</feature>
<reference evidence="5 6" key="1">
    <citation type="submission" date="2024-05" db="EMBL/GenBank/DDBJ databases">
        <title>A draft genome resource for the thread blight pathogen Marasmius tenuissimus strain MS-2.</title>
        <authorList>
            <person name="Yulfo-Soto G.E."/>
            <person name="Baruah I.K."/>
            <person name="Amoako-Attah I."/>
            <person name="Bukari Y."/>
            <person name="Meinhardt L.W."/>
            <person name="Bailey B.A."/>
            <person name="Cohen S.P."/>
        </authorList>
    </citation>
    <scope>NUCLEOTIDE SEQUENCE [LARGE SCALE GENOMIC DNA]</scope>
    <source>
        <strain evidence="5 6">MS-2</strain>
    </source>
</reference>
<accession>A0ABR2ZR14</accession>
<name>A0ABR2ZR14_9AGAR</name>
<sequence length="705" mass="81170">MSECSGSTSTQPRRSTRTRKRTTYCDSEEHELQSNDDSSKERRPKRRRKTEKQYKPSVSVPASEIDQSKPTTRRVRGLLQRLKEFPLDVIFIIFEYLTPQDLLSLARTSKDLRNLLLSRSTISVWKAARSNVEDLPDIPDDMSEPAYAHLCFDARCHHCDSKHPAVNVFWHNRTRACHACVDDPFNYFVEPVLPTYYSINERGFVPRNDLLRDLWTILRPRGDVILGKQRRGYFFVCSANIYQQLSDGWKANEHDPSWIAARTVEGDVRKKHAEEMANWWQNRSREHQSELAVRRKAREDAILQRLSDIGWAEEIDAQRERDDLSCLHQFRIGTQAKKLTTKDWNELRPKLESALQEAKTARLRRELREKWKQRYLTFKGLLQHEVDKLPFNTVGPSVSDIADLPQFREKLLLPIDHELTEADLTDLITELPQMRSQWIQAREEDLVKLLKHKGIAYTTSDKLHHATTIFSCNRCSAFCVYPRPLMHKCTRYRSNWGYFPTVPDPSFDNFLEATGGRVWNVNHFSYDTRQSTHAQSILSVIGLSASATVEDLRNSDAWVEWSVYTSGRRYLNPAMRAMYTSQSNDGWKLVPPEEAAGLVRESGHGELPYLDKSKCSHCEMLFHHSSEIIQHMKDEHDLDKCTAQDLILHVDSNLTYGQRGTVVRERLPPPATAAEAGAESCNAIASDDVPPTGHSNVGTEQEPAE</sequence>
<dbReference type="SUPFAM" id="SSF81383">
    <property type="entry name" value="F-box domain"/>
    <property type="match status" value="1"/>
</dbReference>
<feature type="compositionally biased region" description="Basic and acidic residues" evidence="2">
    <location>
        <begin position="30"/>
        <end position="41"/>
    </location>
</feature>
<dbReference type="SMART" id="SM00256">
    <property type="entry name" value="FBOX"/>
    <property type="match status" value="1"/>
</dbReference>
<feature type="domain" description="F-box" evidence="4">
    <location>
        <begin position="79"/>
        <end position="128"/>
    </location>
</feature>
<dbReference type="Gene3D" id="1.20.1280.50">
    <property type="match status" value="1"/>
</dbReference>
<keyword evidence="1" id="KW-0479">Metal-binding</keyword>
<dbReference type="InterPro" id="IPR036047">
    <property type="entry name" value="F-box-like_dom_sf"/>
</dbReference>
<evidence type="ECO:0000313" key="6">
    <source>
        <dbReference type="Proteomes" id="UP001437256"/>
    </source>
</evidence>
<proteinExistence type="predicted"/>
<dbReference type="InterPro" id="IPR001810">
    <property type="entry name" value="F-box_dom"/>
</dbReference>
<feature type="domain" description="C2H2-type" evidence="3">
    <location>
        <begin position="613"/>
        <end position="641"/>
    </location>
</feature>
<protein>
    <recommendedName>
        <fullName evidence="7">F-box domain-containing protein</fullName>
    </recommendedName>
</protein>
<feature type="compositionally biased region" description="Low complexity" evidence="2">
    <location>
        <begin position="1"/>
        <end position="13"/>
    </location>
</feature>
<keyword evidence="1" id="KW-0862">Zinc</keyword>
<keyword evidence="6" id="KW-1185">Reference proteome</keyword>
<organism evidence="5 6">
    <name type="scientific">Marasmius tenuissimus</name>
    <dbReference type="NCBI Taxonomy" id="585030"/>
    <lineage>
        <taxon>Eukaryota</taxon>
        <taxon>Fungi</taxon>
        <taxon>Dikarya</taxon>
        <taxon>Basidiomycota</taxon>
        <taxon>Agaricomycotina</taxon>
        <taxon>Agaricomycetes</taxon>
        <taxon>Agaricomycetidae</taxon>
        <taxon>Agaricales</taxon>
        <taxon>Marasmiineae</taxon>
        <taxon>Marasmiaceae</taxon>
        <taxon>Marasmius</taxon>
    </lineage>
</organism>
<dbReference type="Proteomes" id="UP001437256">
    <property type="component" value="Unassembled WGS sequence"/>
</dbReference>
<evidence type="ECO:0000259" key="4">
    <source>
        <dbReference type="PROSITE" id="PS50181"/>
    </source>
</evidence>
<feature type="region of interest" description="Disordered" evidence="2">
    <location>
        <begin position="669"/>
        <end position="705"/>
    </location>
</feature>
<dbReference type="PROSITE" id="PS50157">
    <property type="entry name" value="ZINC_FINGER_C2H2_2"/>
    <property type="match status" value="1"/>
</dbReference>
<dbReference type="PROSITE" id="PS00028">
    <property type="entry name" value="ZINC_FINGER_C2H2_1"/>
    <property type="match status" value="1"/>
</dbReference>
<dbReference type="PROSITE" id="PS50181">
    <property type="entry name" value="FBOX"/>
    <property type="match status" value="1"/>
</dbReference>
<evidence type="ECO:0000256" key="2">
    <source>
        <dbReference type="SAM" id="MobiDB-lite"/>
    </source>
</evidence>
<gene>
    <name evidence="5" type="ORF">AAF712_008987</name>
</gene>
<evidence type="ECO:0008006" key="7">
    <source>
        <dbReference type="Google" id="ProtNLM"/>
    </source>
</evidence>
<feature type="compositionally biased region" description="Low complexity" evidence="2">
    <location>
        <begin position="672"/>
        <end position="685"/>
    </location>
</feature>
<comment type="caution">
    <text evidence="5">The sequence shown here is derived from an EMBL/GenBank/DDBJ whole genome shotgun (WGS) entry which is preliminary data.</text>
</comment>
<dbReference type="EMBL" id="JBBXMP010000067">
    <property type="protein sequence ID" value="KAL0064127.1"/>
    <property type="molecule type" value="Genomic_DNA"/>
</dbReference>
<dbReference type="InterPro" id="IPR013087">
    <property type="entry name" value="Znf_C2H2_type"/>
</dbReference>
<evidence type="ECO:0000313" key="5">
    <source>
        <dbReference type="EMBL" id="KAL0064127.1"/>
    </source>
</evidence>
<evidence type="ECO:0000256" key="1">
    <source>
        <dbReference type="PROSITE-ProRule" id="PRU00042"/>
    </source>
</evidence>
<evidence type="ECO:0000259" key="3">
    <source>
        <dbReference type="PROSITE" id="PS50157"/>
    </source>
</evidence>
<keyword evidence="1" id="KW-0863">Zinc-finger</keyword>